<proteinExistence type="predicted"/>
<name>A0A504Y6N8_FASGI</name>
<protein>
    <submittedName>
        <fullName evidence="1">Uncharacterized protein</fullName>
    </submittedName>
</protein>
<dbReference type="Proteomes" id="UP000316759">
    <property type="component" value="Unassembled WGS sequence"/>
</dbReference>
<dbReference type="EMBL" id="SUNJ01013617">
    <property type="protein sequence ID" value="TPP57132.1"/>
    <property type="molecule type" value="Genomic_DNA"/>
</dbReference>
<organism evidence="1 2">
    <name type="scientific">Fasciola gigantica</name>
    <name type="common">Giant liver fluke</name>
    <dbReference type="NCBI Taxonomy" id="46835"/>
    <lineage>
        <taxon>Eukaryota</taxon>
        <taxon>Metazoa</taxon>
        <taxon>Spiralia</taxon>
        <taxon>Lophotrochozoa</taxon>
        <taxon>Platyhelminthes</taxon>
        <taxon>Trematoda</taxon>
        <taxon>Digenea</taxon>
        <taxon>Plagiorchiida</taxon>
        <taxon>Echinostomata</taxon>
        <taxon>Echinostomatoidea</taxon>
        <taxon>Fasciolidae</taxon>
        <taxon>Fasciola</taxon>
    </lineage>
</organism>
<accession>A0A504Y6N8</accession>
<sequence>MNCSKQYSTSPNGINTNSAISLPNMVQDLSNLVAQSNTSMNDFLCCLLQTALLNQVHYVESLRSLWGLFSGFYMCVLAPSTISSCSDLLPSHELDARYANDKELKIESTSLSLHGYNLSSLPGERINPPVVAHLD</sequence>
<evidence type="ECO:0000313" key="2">
    <source>
        <dbReference type="Proteomes" id="UP000316759"/>
    </source>
</evidence>
<gene>
    <name evidence="1" type="ORF">FGIG_11311</name>
</gene>
<reference evidence="1 2" key="1">
    <citation type="submission" date="2019-04" db="EMBL/GenBank/DDBJ databases">
        <title>Annotation for the trematode Fasciola gigantica.</title>
        <authorList>
            <person name="Choi Y.-J."/>
        </authorList>
    </citation>
    <scope>NUCLEOTIDE SEQUENCE [LARGE SCALE GENOMIC DNA]</scope>
    <source>
        <strain evidence="1">Uganda_cow_1</strain>
    </source>
</reference>
<dbReference type="AlphaFoldDB" id="A0A504Y6N8"/>
<keyword evidence="2" id="KW-1185">Reference proteome</keyword>
<comment type="caution">
    <text evidence="1">The sequence shown here is derived from an EMBL/GenBank/DDBJ whole genome shotgun (WGS) entry which is preliminary data.</text>
</comment>
<evidence type="ECO:0000313" key="1">
    <source>
        <dbReference type="EMBL" id="TPP57132.1"/>
    </source>
</evidence>